<dbReference type="GO" id="GO:0005975">
    <property type="term" value="P:carbohydrate metabolic process"/>
    <property type="evidence" value="ECO:0007669"/>
    <property type="project" value="InterPro"/>
</dbReference>
<dbReference type="CDD" id="cd10919">
    <property type="entry name" value="CE4_CDA_like"/>
    <property type="match status" value="1"/>
</dbReference>
<protein>
    <submittedName>
        <fullName evidence="2">Carbohydrate esterase family 4</fullName>
    </submittedName>
</protein>
<dbReference type="AlphaFoldDB" id="A0A2P6VKS4"/>
<dbReference type="InterPro" id="IPR008979">
    <property type="entry name" value="Galactose-bd-like_sf"/>
</dbReference>
<reference evidence="2 3" key="1">
    <citation type="journal article" date="2018" name="Plant J.">
        <title>Genome sequences of Chlorella sorokiniana UTEX 1602 and Micractinium conductrix SAG 241.80: implications to maltose excretion by a green alga.</title>
        <authorList>
            <person name="Arriola M.B."/>
            <person name="Velmurugan N."/>
            <person name="Zhang Y."/>
            <person name="Plunkett M.H."/>
            <person name="Hondzo H."/>
            <person name="Barney B.M."/>
        </authorList>
    </citation>
    <scope>NUCLEOTIDE SEQUENCE [LARGE SCALE GENOMIC DNA]</scope>
    <source>
        <strain evidence="2 3">SAG 241.80</strain>
    </source>
</reference>
<comment type="caution">
    <text evidence="2">The sequence shown here is derived from an EMBL/GenBank/DDBJ whole genome shotgun (WGS) entry which is preliminary data.</text>
</comment>
<proteinExistence type="predicted"/>
<keyword evidence="1" id="KW-0732">Signal</keyword>
<feature type="signal peptide" evidence="1">
    <location>
        <begin position="1"/>
        <end position="19"/>
    </location>
</feature>
<dbReference type="PANTHER" id="PTHR45985">
    <property type="match status" value="1"/>
</dbReference>
<gene>
    <name evidence="2" type="ORF">C2E20_2326</name>
</gene>
<dbReference type="InterPro" id="IPR011330">
    <property type="entry name" value="Glyco_hydro/deAcase_b/a-brl"/>
</dbReference>
<dbReference type="SUPFAM" id="SSF88713">
    <property type="entry name" value="Glycoside hydrolase/deacetylase"/>
    <property type="match status" value="1"/>
</dbReference>
<dbReference type="Gene3D" id="2.60.120.260">
    <property type="entry name" value="Galactose-binding domain-like"/>
    <property type="match status" value="1"/>
</dbReference>
<dbReference type="PANTHER" id="PTHR45985:SF3">
    <property type="entry name" value="CHITIN DEACETYLASE-LIKE 4"/>
    <property type="match status" value="1"/>
</dbReference>
<name>A0A2P6VKS4_9CHLO</name>
<sequence length="658" mass="70136">MRAAVAALALLAAACLVSAQEPVQVPGYNCPATCLPPKCKCASYGIPGGLTPGEVPQFVVLTNDDAITVTTKPVIMDITKSAYNPQGCAIPATWFVSQNYTDYHLVQEVYMANHEIASHTLHHVADPDLLQIVGMKLWLNQTAHVPLEKIRGFRAPFLMHTPEQRKILQENGFTYDSSIPEPFPTATSPDESNRLWPYTMDNGLPQRCDLGTGPCSVNETLPGLWEVPMWDVQNDAGVVLTNMDPQGNIAEAYKREFDRSYNGNKAPVGVYIHAAWLMDPTRAAEMKEFINYALGHENTWFVTMSELIDWVKKPVDATKYRKLREKWGCEAPTDMWFASGSFCESVACVNGNFTDTTCSCTCIAEYVPTQAGWCADPTTGACTIPKVWNDANKAFECPAQAQRSPEQDTGAEAVQSPWVDPAAANCGHPLQDFSGLGMSGTQDNSALYTQALRAVDGLCDTCASATDARGNYFTVVLPAAMSITSIQLTVGEDIWDGFIFVGDSSSDNGMTNPACAMNLSLEKKKQLSVECSGQGKYVTLASAGNITLCDIYIQGYELAPSYPPPAGAAAGPPPAIGETPTGAGVGGATADALVDQLLGGGGGSFATTSDEEGSAIDHSRVGMDGVQADPHAGDGAQQLIDLANAELAAINSALGIKN</sequence>
<dbReference type="Gene3D" id="3.20.20.370">
    <property type="entry name" value="Glycoside hydrolase/deacetylase"/>
    <property type="match status" value="1"/>
</dbReference>
<dbReference type="Proteomes" id="UP000239649">
    <property type="component" value="Unassembled WGS sequence"/>
</dbReference>
<accession>A0A2P6VKS4</accession>
<dbReference type="STRING" id="554055.A0A2P6VKS4"/>
<feature type="chain" id="PRO_5015170463" evidence="1">
    <location>
        <begin position="20"/>
        <end position="658"/>
    </location>
</feature>
<evidence type="ECO:0000313" key="2">
    <source>
        <dbReference type="EMBL" id="PSC74660.1"/>
    </source>
</evidence>
<dbReference type="OrthoDB" id="504708at2759"/>
<dbReference type="EMBL" id="LHPF02000004">
    <property type="protein sequence ID" value="PSC74660.1"/>
    <property type="molecule type" value="Genomic_DNA"/>
</dbReference>
<keyword evidence="3" id="KW-1185">Reference proteome</keyword>
<dbReference type="SUPFAM" id="SSF49785">
    <property type="entry name" value="Galactose-binding domain-like"/>
    <property type="match status" value="1"/>
</dbReference>
<evidence type="ECO:0000256" key="1">
    <source>
        <dbReference type="SAM" id="SignalP"/>
    </source>
</evidence>
<dbReference type="InterPro" id="IPR052740">
    <property type="entry name" value="CE4"/>
</dbReference>
<evidence type="ECO:0000313" key="3">
    <source>
        <dbReference type="Proteomes" id="UP000239649"/>
    </source>
</evidence>
<organism evidence="2 3">
    <name type="scientific">Micractinium conductrix</name>
    <dbReference type="NCBI Taxonomy" id="554055"/>
    <lineage>
        <taxon>Eukaryota</taxon>
        <taxon>Viridiplantae</taxon>
        <taxon>Chlorophyta</taxon>
        <taxon>core chlorophytes</taxon>
        <taxon>Trebouxiophyceae</taxon>
        <taxon>Chlorellales</taxon>
        <taxon>Chlorellaceae</taxon>
        <taxon>Chlorella clade</taxon>
        <taxon>Micractinium</taxon>
    </lineage>
</organism>
<dbReference type="PROSITE" id="PS51257">
    <property type="entry name" value="PROKAR_LIPOPROTEIN"/>
    <property type="match status" value="1"/>
</dbReference>